<evidence type="ECO:0000256" key="2">
    <source>
        <dbReference type="ARBA" id="ARBA00009241"/>
    </source>
</evidence>
<dbReference type="PANTHER" id="PTHR16719:SF0">
    <property type="entry name" value="CYTOCHROME C OXIDASE COPPER CHAPERONE"/>
    <property type="match status" value="1"/>
</dbReference>
<dbReference type="InterPro" id="IPR009069">
    <property type="entry name" value="Cys_alpha_HP_mot_SF"/>
</dbReference>
<evidence type="ECO:0000256" key="1">
    <source>
        <dbReference type="ARBA" id="ARBA00004569"/>
    </source>
</evidence>
<evidence type="ECO:0000313" key="10">
    <source>
        <dbReference type="EMBL" id="KAK1920791.1"/>
    </source>
</evidence>
<dbReference type="PANTHER" id="PTHR16719">
    <property type="entry name" value="CYTOCHROME C OXIDASE COPPER CHAPERONE"/>
    <property type="match status" value="1"/>
</dbReference>
<dbReference type="GO" id="GO:0033617">
    <property type="term" value="P:mitochondrial respiratory chain complex IV assembly"/>
    <property type="evidence" value="ECO:0007669"/>
    <property type="project" value="TreeGrafter"/>
</dbReference>
<feature type="region of interest" description="Disordered" evidence="9">
    <location>
        <begin position="1"/>
        <end position="27"/>
    </location>
</feature>
<dbReference type="AlphaFoldDB" id="A0AAD9CS09"/>
<feature type="binding site" evidence="8">
    <location>
        <position position="36"/>
    </location>
    <ligand>
        <name>Cu cation</name>
        <dbReference type="ChEBI" id="CHEBI:23378"/>
    </ligand>
</feature>
<gene>
    <name evidence="10" type="ORF">DB88DRAFT_513536</name>
</gene>
<dbReference type="GO" id="GO:0005507">
    <property type="term" value="F:copper ion binding"/>
    <property type="evidence" value="ECO:0007669"/>
    <property type="project" value="InterPro"/>
</dbReference>
<accession>A0AAD9CS09</accession>
<organism evidence="10 11">
    <name type="scientific">Papiliotrema laurentii</name>
    <name type="common">Cryptococcus laurentii</name>
    <dbReference type="NCBI Taxonomy" id="5418"/>
    <lineage>
        <taxon>Eukaryota</taxon>
        <taxon>Fungi</taxon>
        <taxon>Dikarya</taxon>
        <taxon>Basidiomycota</taxon>
        <taxon>Agaricomycotina</taxon>
        <taxon>Tremellomycetes</taxon>
        <taxon>Tremellales</taxon>
        <taxon>Rhynchogastremaceae</taxon>
        <taxon>Papiliotrema</taxon>
    </lineage>
</organism>
<comment type="caution">
    <text evidence="10">The sequence shown here is derived from an EMBL/GenBank/DDBJ whole genome shotgun (WGS) entry which is preliminary data.</text>
</comment>
<evidence type="ECO:0000256" key="4">
    <source>
        <dbReference type="ARBA" id="ARBA00023008"/>
    </source>
</evidence>
<dbReference type="SUPFAM" id="SSF47072">
    <property type="entry name" value="Cysteine alpha-hairpin motif"/>
    <property type="match status" value="1"/>
</dbReference>
<evidence type="ECO:0000256" key="5">
    <source>
        <dbReference type="ARBA" id="ARBA00023128"/>
    </source>
</evidence>
<keyword evidence="6" id="KW-1015">Disulfide bond</keyword>
<dbReference type="EMBL" id="JAODAN010000012">
    <property type="protein sequence ID" value="KAK1920791.1"/>
    <property type="molecule type" value="Genomic_DNA"/>
</dbReference>
<reference evidence="10" key="1">
    <citation type="submission" date="2023-02" db="EMBL/GenBank/DDBJ databases">
        <title>Identification and recombinant expression of a fungal hydrolase from Papiliotrema laurentii that hydrolyzes apple cutin and clears colloidal polyester polyurethane.</title>
        <authorList>
            <consortium name="DOE Joint Genome Institute"/>
            <person name="Roman V.A."/>
            <person name="Bojanowski C."/>
            <person name="Crable B.R."/>
            <person name="Wagner D.N."/>
            <person name="Hung C.S."/>
            <person name="Nadeau L.J."/>
            <person name="Schratz L."/>
            <person name="Haridas S."/>
            <person name="Pangilinan J."/>
            <person name="Lipzen A."/>
            <person name="Na H."/>
            <person name="Yan M."/>
            <person name="Ng V."/>
            <person name="Grigoriev I.V."/>
            <person name="Spatafora J.W."/>
            <person name="Barlow D."/>
            <person name="Biffinger J."/>
            <person name="Kelley-Loughnane N."/>
            <person name="Varaljay V.A."/>
            <person name="Crookes-Goodson W.J."/>
        </authorList>
    </citation>
    <scope>NUCLEOTIDE SEQUENCE</scope>
    <source>
        <strain evidence="10">5307AH</strain>
    </source>
</reference>
<dbReference type="Gene3D" id="1.10.287.1130">
    <property type="entry name" value="CytochromE C oxidase copper chaperone"/>
    <property type="match status" value="1"/>
</dbReference>
<dbReference type="GO" id="GO:0016531">
    <property type="term" value="F:copper chaperone activity"/>
    <property type="evidence" value="ECO:0007669"/>
    <property type="project" value="InterPro"/>
</dbReference>
<dbReference type="PROSITE" id="PS51808">
    <property type="entry name" value="CHCH"/>
    <property type="match status" value="1"/>
</dbReference>
<evidence type="ECO:0000256" key="9">
    <source>
        <dbReference type="SAM" id="MobiDB-lite"/>
    </source>
</evidence>
<evidence type="ECO:0000313" key="11">
    <source>
        <dbReference type="Proteomes" id="UP001182556"/>
    </source>
</evidence>
<dbReference type="GO" id="GO:0005758">
    <property type="term" value="C:mitochondrial intermembrane space"/>
    <property type="evidence" value="ECO:0007669"/>
    <property type="project" value="UniProtKB-SubCell"/>
</dbReference>
<keyword evidence="4 8" id="KW-0186">Copper</keyword>
<evidence type="ECO:0000256" key="7">
    <source>
        <dbReference type="ARBA" id="ARBA00023186"/>
    </source>
</evidence>
<feature type="compositionally biased region" description="Low complexity" evidence="9">
    <location>
        <begin position="1"/>
        <end position="11"/>
    </location>
</feature>
<keyword evidence="7" id="KW-0143">Chaperone</keyword>
<dbReference type="Proteomes" id="UP001182556">
    <property type="component" value="Unassembled WGS sequence"/>
</dbReference>
<dbReference type="Pfam" id="PF05051">
    <property type="entry name" value="COX17"/>
    <property type="match status" value="1"/>
</dbReference>
<evidence type="ECO:0000256" key="6">
    <source>
        <dbReference type="ARBA" id="ARBA00023157"/>
    </source>
</evidence>
<keyword evidence="11" id="KW-1185">Reference proteome</keyword>
<protein>
    <submittedName>
        <fullName evidence="10">Cytochrome C oxidase copper chaperone-domain-containing protein</fullName>
    </submittedName>
</protein>
<feature type="compositionally biased region" description="Polar residues" evidence="9">
    <location>
        <begin position="13"/>
        <end position="22"/>
    </location>
</feature>
<comment type="subcellular location">
    <subcellularLocation>
        <location evidence="1">Mitochondrion intermembrane space</location>
    </subcellularLocation>
</comment>
<keyword evidence="5" id="KW-0496">Mitochondrion</keyword>
<dbReference type="FunFam" id="1.10.287.1130:FF:000005">
    <property type="entry name" value="Cytochrome c oxidase assembly protein subunit 17"/>
    <property type="match status" value="1"/>
</dbReference>
<feature type="binding site" evidence="8">
    <location>
        <position position="35"/>
    </location>
    <ligand>
        <name>Cu cation</name>
        <dbReference type="ChEBI" id="CHEBI:23378"/>
    </ligand>
</feature>
<dbReference type="InterPro" id="IPR007745">
    <property type="entry name" value="Cyt_c_oxidase_Cu-chaperone"/>
</dbReference>
<proteinExistence type="inferred from homology"/>
<evidence type="ECO:0000256" key="3">
    <source>
        <dbReference type="ARBA" id="ARBA00022723"/>
    </source>
</evidence>
<comment type="similarity">
    <text evidence="2">Belongs to the COX17 family.</text>
</comment>
<evidence type="ECO:0000256" key="8">
    <source>
        <dbReference type="PIRSR" id="PIRSR607745-1"/>
    </source>
</evidence>
<sequence>MSSSASSPADSCTVPNPQTSPKAVNPLNPNGVKPCCACPETKDARDKCFFNFDPEVAQIKCKDYVEAHRACMASFGFKI</sequence>
<name>A0AAD9CS09_PAPLA</name>
<keyword evidence="3 8" id="KW-0479">Metal-binding</keyword>